<evidence type="ECO:0000259" key="1">
    <source>
        <dbReference type="Pfam" id="PF06276"/>
    </source>
</evidence>
<organism evidence="2 3">
    <name type="scientific">Baia soyae</name>
    <dbReference type="NCBI Taxonomy" id="1544746"/>
    <lineage>
        <taxon>Bacteria</taxon>
        <taxon>Bacillati</taxon>
        <taxon>Bacillota</taxon>
        <taxon>Bacilli</taxon>
        <taxon>Bacillales</taxon>
        <taxon>Thermoactinomycetaceae</taxon>
        <taxon>Baia</taxon>
    </lineage>
</organism>
<dbReference type="Pfam" id="PF06276">
    <property type="entry name" value="FhuF"/>
    <property type="match status" value="1"/>
</dbReference>
<comment type="caution">
    <text evidence="2">The sequence shown here is derived from an EMBL/GenBank/DDBJ whole genome shotgun (WGS) entry which is preliminary data.</text>
</comment>
<protein>
    <submittedName>
        <fullName evidence="2">Ferric iron reductase protein FhuF</fullName>
    </submittedName>
</protein>
<dbReference type="InterPro" id="IPR022770">
    <property type="entry name" value="IucA/IucC-like_C"/>
</dbReference>
<name>A0A4R2RYT7_9BACL</name>
<gene>
    <name evidence="2" type="ORF">EDD57_10593</name>
</gene>
<reference evidence="2 3" key="1">
    <citation type="submission" date="2019-03" db="EMBL/GenBank/DDBJ databases">
        <title>Genomic Encyclopedia of Type Strains, Phase IV (KMG-IV): sequencing the most valuable type-strain genomes for metagenomic binning, comparative biology and taxonomic classification.</title>
        <authorList>
            <person name="Goeker M."/>
        </authorList>
    </citation>
    <scope>NUCLEOTIDE SEQUENCE [LARGE SCALE GENOMIC DNA]</scope>
    <source>
        <strain evidence="2 3">DSM 46831</strain>
    </source>
</reference>
<evidence type="ECO:0000313" key="3">
    <source>
        <dbReference type="Proteomes" id="UP000294746"/>
    </source>
</evidence>
<dbReference type="EMBL" id="SLXV01000005">
    <property type="protein sequence ID" value="TCP69908.1"/>
    <property type="molecule type" value="Genomic_DNA"/>
</dbReference>
<keyword evidence="3" id="KW-1185">Reference proteome</keyword>
<sequence length="256" mass="29601">MSMMIEELHLLQTRFRLDSRSWSEIKDEVQGWSFPLSDLLEARPREQVLRQIKDLLGTANLSVASSMLVKRISFAFLIPLTLFSLYQKRVVGSTWNVALLTPPESDSVWIPSIVMDLSEIQEVHANERSSERTELFRWMFQQHFAPWMIGVRSSVNISEMTLWENVYVYIKWMYQTMLSEVSSEDLKRQIGEDYHALVSDPTLSLDQKGTNPFNIFSQAEFADNRKTCCLAYLTSLRPQHCKTCPVNCSARESSSD</sequence>
<dbReference type="AlphaFoldDB" id="A0A4R2RYT7"/>
<dbReference type="OrthoDB" id="5870636at2"/>
<accession>A0A4R2RYT7</accession>
<feature type="domain" description="Aerobactin siderophore biosynthesis IucA/IucC-like C-terminal" evidence="1">
    <location>
        <begin position="119"/>
        <end position="209"/>
    </location>
</feature>
<dbReference type="RefSeq" id="WP_131848001.1">
    <property type="nucleotide sequence ID" value="NZ_SLXV01000005.1"/>
</dbReference>
<dbReference type="Proteomes" id="UP000294746">
    <property type="component" value="Unassembled WGS sequence"/>
</dbReference>
<evidence type="ECO:0000313" key="2">
    <source>
        <dbReference type="EMBL" id="TCP69908.1"/>
    </source>
</evidence>
<proteinExistence type="predicted"/>